<feature type="compositionally biased region" description="Basic and acidic residues" evidence="8">
    <location>
        <begin position="815"/>
        <end position="830"/>
    </location>
</feature>
<keyword evidence="7 9" id="KW-0472">Membrane</keyword>
<keyword evidence="5" id="KW-0735">Signal-anchor</keyword>
<organism evidence="12 13">
    <name type="scientific">Uncinocarpus reesii (strain UAMH 1704)</name>
    <dbReference type="NCBI Taxonomy" id="336963"/>
    <lineage>
        <taxon>Eukaryota</taxon>
        <taxon>Fungi</taxon>
        <taxon>Dikarya</taxon>
        <taxon>Ascomycota</taxon>
        <taxon>Pezizomycotina</taxon>
        <taxon>Eurotiomycetes</taxon>
        <taxon>Eurotiomycetidae</taxon>
        <taxon>Onygenales</taxon>
        <taxon>Onygenaceae</taxon>
        <taxon>Uncinocarpus</taxon>
    </lineage>
</organism>
<evidence type="ECO:0000256" key="1">
    <source>
        <dbReference type="ARBA" id="ARBA00004606"/>
    </source>
</evidence>
<dbReference type="InterPro" id="IPR003378">
    <property type="entry name" value="Fringe-like_glycosylTrfase"/>
</dbReference>
<dbReference type="GO" id="GO:0016757">
    <property type="term" value="F:glycosyltransferase activity"/>
    <property type="evidence" value="ECO:0007669"/>
    <property type="project" value="UniProtKB-KW"/>
</dbReference>
<keyword evidence="4 9" id="KW-0812">Transmembrane</keyword>
<dbReference type="PANTHER" id="PTHR12963:SF4">
    <property type="entry name" value="ACTIVATING SIGNAL COINTEGRATOR 1"/>
    <property type="match status" value="1"/>
</dbReference>
<dbReference type="GO" id="GO:0008270">
    <property type="term" value="F:zinc ion binding"/>
    <property type="evidence" value="ECO:0007669"/>
    <property type="project" value="InterPro"/>
</dbReference>
<proteinExistence type="predicted"/>
<dbReference type="GO" id="GO:0072344">
    <property type="term" value="P:rescue of stalled ribosome"/>
    <property type="evidence" value="ECO:0007669"/>
    <property type="project" value="InterPro"/>
</dbReference>
<evidence type="ECO:0000256" key="5">
    <source>
        <dbReference type="ARBA" id="ARBA00022968"/>
    </source>
</evidence>
<accession>C4JPB5</accession>
<name>C4JPB5_UNCRE</name>
<feature type="domain" description="Fringe-like glycosyltransferase" evidence="10">
    <location>
        <begin position="237"/>
        <end position="343"/>
    </location>
</feature>
<dbReference type="STRING" id="336963.C4JPB5"/>
<evidence type="ECO:0000256" key="7">
    <source>
        <dbReference type="ARBA" id="ARBA00023136"/>
    </source>
</evidence>
<comment type="subcellular location">
    <subcellularLocation>
        <location evidence="1">Membrane</location>
        <topology evidence="1">Single-pass type II membrane protein</topology>
    </subcellularLocation>
</comment>
<dbReference type="Gene3D" id="3.90.550.50">
    <property type="match status" value="1"/>
</dbReference>
<dbReference type="OrthoDB" id="414175at2759"/>
<feature type="region of interest" description="Disordered" evidence="8">
    <location>
        <begin position="815"/>
        <end position="834"/>
    </location>
</feature>
<dbReference type="Pfam" id="PF02434">
    <property type="entry name" value="Fringe"/>
    <property type="match status" value="1"/>
</dbReference>
<evidence type="ECO:0000256" key="3">
    <source>
        <dbReference type="ARBA" id="ARBA00022679"/>
    </source>
</evidence>
<feature type="compositionally biased region" description="Low complexity" evidence="8">
    <location>
        <begin position="669"/>
        <end position="678"/>
    </location>
</feature>
<evidence type="ECO:0000259" key="11">
    <source>
        <dbReference type="Pfam" id="PF06221"/>
    </source>
</evidence>
<gene>
    <name evidence="12" type="ORF">UREG_04497</name>
</gene>
<evidence type="ECO:0000256" key="9">
    <source>
        <dbReference type="SAM" id="Phobius"/>
    </source>
</evidence>
<dbReference type="InParanoid" id="C4JPB5"/>
<dbReference type="Pfam" id="PF06221">
    <property type="entry name" value="zf-C2HC5"/>
    <property type="match status" value="1"/>
</dbReference>
<feature type="compositionally biased region" description="Polar residues" evidence="8">
    <location>
        <begin position="534"/>
        <end position="551"/>
    </location>
</feature>
<evidence type="ECO:0000256" key="4">
    <source>
        <dbReference type="ARBA" id="ARBA00022692"/>
    </source>
</evidence>
<feature type="region of interest" description="Disordered" evidence="8">
    <location>
        <begin position="936"/>
        <end position="985"/>
    </location>
</feature>
<evidence type="ECO:0000256" key="2">
    <source>
        <dbReference type="ARBA" id="ARBA00022676"/>
    </source>
</evidence>
<keyword evidence="13" id="KW-1185">Reference proteome</keyword>
<dbReference type="InterPro" id="IPR039128">
    <property type="entry name" value="TRIP4-like"/>
</dbReference>
<dbReference type="eggNOG" id="KOG2845">
    <property type="taxonomic scope" value="Eukaryota"/>
</dbReference>
<evidence type="ECO:0000313" key="12">
    <source>
        <dbReference type="EMBL" id="EEP79651.1"/>
    </source>
</evidence>
<dbReference type="VEuPathDB" id="FungiDB:UREG_04497"/>
<dbReference type="KEGG" id="ure:UREG_04497"/>
<protein>
    <submittedName>
        <fullName evidence="12">Uncharacterized protein</fullName>
    </submittedName>
</protein>
<dbReference type="GO" id="GO:0180022">
    <property type="term" value="C:RQC-trigger complex"/>
    <property type="evidence" value="ECO:0007669"/>
    <property type="project" value="InterPro"/>
</dbReference>
<evidence type="ECO:0000256" key="6">
    <source>
        <dbReference type="ARBA" id="ARBA00022989"/>
    </source>
</evidence>
<dbReference type="PANTHER" id="PTHR12963">
    <property type="entry name" value="THYROID RECEPTOR INTERACTING PROTEIN RELATED"/>
    <property type="match status" value="1"/>
</dbReference>
<dbReference type="AlphaFoldDB" id="C4JPB5"/>
<feature type="region of interest" description="Disordered" evidence="8">
    <location>
        <begin position="522"/>
        <end position="557"/>
    </location>
</feature>
<dbReference type="Proteomes" id="UP000002058">
    <property type="component" value="Unassembled WGS sequence"/>
</dbReference>
<evidence type="ECO:0000259" key="10">
    <source>
        <dbReference type="Pfam" id="PF02434"/>
    </source>
</evidence>
<dbReference type="InterPro" id="IPR009349">
    <property type="entry name" value="TRIP4/RQT4_C2HC5_Znf"/>
</dbReference>
<keyword evidence="3" id="KW-0808">Transferase</keyword>
<dbReference type="GO" id="GO:0045893">
    <property type="term" value="P:positive regulation of DNA-templated transcription"/>
    <property type="evidence" value="ECO:0007669"/>
    <property type="project" value="TreeGrafter"/>
</dbReference>
<feature type="domain" description="TRIP4/RQT4 C2HC5-type zinc finger" evidence="11">
    <location>
        <begin position="780"/>
        <end position="807"/>
    </location>
</feature>
<keyword evidence="6 9" id="KW-1133">Transmembrane helix</keyword>
<dbReference type="GO" id="GO:0016020">
    <property type="term" value="C:membrane"/>
    <property type="evidence" value="ECO:0007669"/>
    <property type="project" value="UniProtKB-SubCell"/>
</dbReference>
<keyword evidence="2" id="KW-0328">Glycosyltransferase</keyword>
<evidence type="ECO:0000313" key="13">
    <source>
        <dbReference type="Proteomes" id="UP000002058"/>
    </source>
</evidence>
<dbReference type="EMBL" id="CH476616">
    <property type="protein sequence ID" value="EEP79651.1"/>
    <property type="molecule type" value="Genomic_DNA"/>
</dbReference>
<reference evidence="13" key="1">
    <citation type="journal article" date="2009" name="Genome Res.">
        <title>Comparative genomic analyses of the human fungal pathogens Coccidioides and their relatives.</title>
        <authorList>
            <person name="Sharpton T.J."/>
            <person name="Stajich J.E."/>
            <person name="Rounsley S.D."/>
            <person name="Gardner M.J."/>
            <person name="Wortman J.R."/>
            <person name="Jordar V.S."/>
            <person name="Maiti R."/>
            <person name="Kodira C.D."/>
            <person name="Neafsey D.E."/>
            <person name="Zeng Q."/>
            <person name="Hung C.-Y."/>
            <person name="McMahan C."/>
            <person name="Muszewska A."/>
            <person name="Grynberg M."/>
            <person name="Mandel M.A."/>
            <person name="Kellner E.M."/>
            <person name="Barker B.M."/>
            <person name="Galgiani J.N."/>
            <person name="Orbach M.J."/>
            <person name="Kirkland T.N."/>
            <person name="Cole G.T."/>
            <person name="Henn M.R."/>
            <person name="Birren B.W."/>
            <person name="Taylor J.W."/>
        </authorList>
    </citation>
    <scope>NUCLEOTIDE SEQUENCE [LARGE SCALE GENOMIC DNA]</scope>
    <source>
        <strain evidence="13">UAMH 1704</strain>
    </source>
</reference>
<feature type="transmembrane region" description="Helical" evidence="9">
    <location>
        <begin position="7"/>
        <end position="25"/>
    </location>
</feature>
<dbReference type="eggNOG" id="KOG2246">
    <property type="taxonomic scope" value="Eukaryota"/>
</dbReference>
<feature type="region of interest" description="Disordered" evidence="8">
    <location>
        <begin position="653"/>
        <end position="705"/>
    </location>
</feature>
<dbReference type="GO" id="GO:0005634">
    <property type="term" value="C:nucleus"/>
    <property type="evidence" value="ECO:0007669"/>
    <property type="project" value="InterPro"/>
</dbReference>
<dbReference type="GeneID" id="8442362"/>
<dbReference type="HOGENOM" id="CLU_302718_0_0_1"/>
<feature type="compositionally biased region" description="Acidic residues" evidence="8">
    <location>
        <begin position="945"/>
        <end position="955"/>
    </location>
</feature>
<sequence>MPPMKFRILISIIAASITAFFFWGIDRYDNAILIKVDPPVSQVASANSIHSHSDTTNKTPDEMCHTDKTLVPAVSLGEWLIRKNYTRSYMRAKFHPANTKFRSLEPIEGRVLPPFRALDRGLKISNKSEPWPCPPIVDVSVAADPPIDSTNQLLFGLATTVERLDAILPSLLYSYGNTKASLLVLVPDNRNDLDTREAYFRNRGLDLSLRPSPLEFTARYFGLVEAFMKFVDEERPHTKWVSFVDDDTFFPSLARIANKLATLDASKKHYIGALSEASWQVNNFGRMAFGGAGVFVSKGLLEALQPVYRQCQDVGDQPGDQKLGQCIKQYGKTKLTTWDSLYQMDMQGNPDGVFESGKEINSLHHWNTWFKKDVAKMSTVAVAAGRHSVLRRWRFDETVETDHTGVQKRSFWVLTNGYSLVRYTMDVNLPTRAINFDHTEKTWGEDGKGYENRLGPLRPEDQRGIQKDRWMLSDSMVVGNNVHQTYTRKGLEGHSVIELVWLGISIEKRWFNGDFKSTWRKGQAGAPRTGCHMHTSSTNSTQNKPSTSSSHIKPGPYNLERANPKGFTILYLHLPTEPSFLNLLPPSRMSSPAALDAWALPRLAKLLPLDDESLKQVIAYTASLPKQESATHLRNLLDDSAASLEFIAAFNSRRGGNDGSAEQTRTRGKGNNAGAAGRKSQEKKGSIHTPTAVRRPEGYGDVSGGYVKSQRGEEYIAGALAQVQISSSSAGLVTESVASREERRESRPRLRRARLISEYLPNVKSKKEKAAATSSPTRGIICALEGLQPCSFCGTPLLSTGEVQDIIRELRAERGGQKMRAHNESVHRDGGVPTPAFANVNDAKLEAAKAHRDKLLSFQAHNAQRTRVVDEAADFDMPTSASTQWMTPAQRALALKKQQRLMREMEERNRPEWERRSVVMSLDIKKGKVVRTFERGEVPRTASGGDDDGIEDTEAGVETRGGWGRGCWIADEKERTEADVETGAG</sequence>
<dbReference type="RefSeq" id="XP_002544980.1">
    <property type="nucleotide sequence ID" value="XM_002544934.1"/>
</dbReference>
<evidence type="ECO:0000256" key="8">
    <source>
        <dbReference type="SAM" id="MobiDB-lite"/>
    </source>
</evidence>